<proteinExistence type="predicted"/>
<dbReference type="Gene3D" id="1.20.1510.10">
    <property type="entry name" value="Cation efflux protein transmembrane domain"/>
    <property type="match status" value="1"/>
</dbReference>
<dbReference type="NCBIfam" id="TIGR01297">
    <property type="entry name" value="CDF"/>
    <property type="match status" value="1"/>
</dbReference>
<evidence type="ECO:0000313" key="9">
    <source>
        <dbReference type="Proteomes" id="UP000182409"/>
    </source>
</evidence>
<feature type="domain" description="Cation efflux protein transmembrane" evidence="7">
    <location>
        <begin position="9"/>
        <end position="211"/>
    </location>
</feature>
<dbReference type="RefSeq" id="WP_074655992.1">
    <property type="nucleotide sequence ID" value="NZ_FNSD01000001.1"/>
</dbReference>
<dbReference type="Proteomes" id="UP000182409">
    <property type="component" value="Unassembled WGS sequence"/>
</dbReference>
<feature type="transmembrane region" description="Helical" evidence="6">
    <location>
        <begin position="74"/>
        <end position="95"/>
    </location>
</feature>
<dbReference type="InterPro" id="IPR040177">
    <property type="entry name" value="SLC30A9"/>
</dbReference>
<dbReference type="EMBL" id="FNSD01000001">
    <property type="protein sequence ID" value="SEC07634.1"/>
    <property type="molecule type" value="Genomic_DNA"/>
</dbReference>
<evidence type="ECO:0000256" key="6">
    <source>
        <dbReference type="SAM" id="Phobius"/>
    </source>
</evidence>
<evidence type="ECO:0000256" key="1">
    <source>
        <dbReference type="ARBA" id="ARBA00004141"/>
    </source>
</evidence>
<feature type="transmembrane region" description="Helical" evidence="6">
    <location>
        <begin position="191"/>
        <end position="209"/>
    </location>
</feature>
<dbReference type="GO" id="GO:0006829">
    <property type="term" value="P:zinc ion transport"/>
    <property type="evidence" value="ECO:0007669"/>
    <property type="project" value="InterPro"/>
</dbReference>
<evidence type="ECO:0000256" key="4">
    <source>
        <dbReference type="ARBA" id="ARBA00022989"/>
    </source>
</evidence>
<evidence type="ECO:0000256" key="2">
    <source>
        <dbReference type="ARBA" id="ARBA00022448"/>
    </source>
</evidence>
<gene>
    <name evidence="8" type="ORF">SAMN05443244_2585</name>
</gene>
<reference evidence="8 9" key="1">
    <citation type="submission" date="2016-10" db="EMBL/GenBank/DDBJ databases">
        <authorList>
            <person name="de Groot N.N."/>
        </authorList>
    </citation>
    <scope>NUCLEOTIDE SEQUENCE [LARGE SCALE GENOMIC DNA]</scope>
    <source>
        <strain evidence="8 9">AB35.6</strain>
    </source>
</reference>
<dbReference type="SUPFAM" id="SSF161111">
    <property type="entry name" value="Cation efflux protein transmembrane domain-like"/>
    <property type="match status" value="1"/>
</dbReference>
<keyword evidence="2" id="KW-0813">Transport</keyword>
<protein>
    <submittedName>
        <fullName evidence="8">Cation diffusion facilitator family transporter</fullName>
    </submittedName>
</protein>
<dbReference type="GO" id="GO:0016020">
    <property type="term" value="C:membrane"/>
    <property type="evidence" value="ECO:0007669"/>
    <property type="project" value="UniProtKB-SubCell"/>
</dbReference>
<accession>A0A1H4PK77</accession>
<keyword evidence="3 6" id="KW-0812">Transmembrane</keyword>
<keyword evidence="4 6" id="KW-1133">Transmembrane helix</keyword>
<dbReference type="GO" id="GO:0008324">
    <property type="term" value="F:monoatomic cation transmembrane transporter activity"/>
    <property type="evidence" value="ECO:0007669"/>
    <property type="project" value="InterPro"/>
</dbReference>
<dbReference type="PANTHER" id="PTHR13414:SF9">
    <property type="entry name" value="PROTON-COUPLED ZINC ANTIPORTER SLC30A9, MITOCHONDRIAL"/>
    <property type="match status" value="1"/>
</dbReference>
<dbReference type="AlphaFoldDB" id="A0A1H4PK77"/>
<keyword evidence="5 6" id="KW-0472">Membrane</keyword>
<feature type="transmembrane region" description="Helical" evidence="6">
    <location>
        <begin position="7"/>
        <end position="28"/>
    </location>
</feature>
<sequence>MSSSHKSIYAAIAANVAIAIAKMVGFAFTGSAAMLSEAIHSAVDCGNGALLLVGLKQSTKPADETHPFGYGKELYFWSLIVAVLVFVLGGGVSLWEGFEHARHPAPSSSPVWNYAILGFAFLFEGYALIVSVREFKQSHPGTGLIAAIHASKDPSSFTVIFEDAAATLGLVAAFLGVWLSNSFGWHRADGIASMVIGALLVTVAILLIVECKALIVGEGADRATLRDIRAIAKADADVTDVGLPLTMYFGPHNALLTMNVQFRDGLEGSAMYTAVCRIETIIQKRYPDIKQIYLEAGSMRTSSERFPVAPAG</sequence>
<dbReference type="OrthoDB" id="9806522at2"/>
<evidence type="ECO:0000259" key="7">
    <source>
        <dbReference type="Pfam" id="PF01545"/>
    </source>
</evidence>
<feature type="transmembrane region" description="Helical" evidence="6">
    <location>
        <begin position="156"/>
        <end position="179"/>
    </location>
</feature>
<evidence type="ECO:0000256" key="5">
    <source>
        <dbReference type="ARBA" id="ARBA00023136"/>
    </source>
</evidence>
<organism evidence="8 9">
    <name type="scientific">Terriglobus roseus</name>
    <dbReference type="NCBI Taxonomy" id="392734"/>
    <lineage>
        <taxon>Bacteria</taxon>
        <taxon>Pseudomonadati</taxon>
        <taxon>Acidobacteriota</taxon>
        <taxon>Terriglobia</taxon>
        <taxon>Terriglobales</taxon>
        <taxon>Acidobacteriaceae</taxon>
        <taxon>Terriglobus</taxon>
    </lineage>
</organism>
<dbReference type="PANTHER" id="PTHR13414">
    <property type="entry name" value="HUEL-CATION TRANSPORTER"/>
    <property type="match status" value="1"/>
</dbReference>
<dbReference type="Pfam" id="PF01545">
    <property type="entry name" value="Cation_efflux"/>
    <property type="match status" value="1"/>
</dbReference>
<dbReference type="InterPro" id="IPR002524">
    <property type="entry name" value="Cation_efflux"/>
</dbReference>
<evidence type="ECO:0000256" key="3">
    <source>
        <dbReference type="ARBA" id="ARBA00022692"/>
    </source>
</evidence>
<comment type="subcellular location">
    <subcellularLocation>
        <location evidence="1">Membrane</location>
        <topology evidence="1">Multi-pass membrane protein</topology>
    </subcellularLocation>
</comment>
<evidence type="ECO:0000313" key="8">
    <source>
        <dbReference type="EMBL" id="SEC07634.1"/>
    </source>
</evidence>
<feature type="transmembrane region" description="Helical" evidence="6">
    <location>
        <begin position="34"/>
        <end position="53"/>
    </location>
</feature>
<dbReference type="InterPro" id="IPR058533">
    <property type="entry name" value="Cation_efflux_TM"/>
</dbReference>
<feature type="transmembrane region" description="Helical" evidence="6">
    <location>
        <begin position="115"/>
        <end position="135"/>
    </location>
</feature>
<dbReference type="InterPro" id="IPR027469">
    <property type="entry name" value="Cation_efflux_TMD_sf"/>
</dbReference>
<name>A0A1H4PK77_9BACT</name>